<dbReference type="EMBL" id="MU005977">
    <property type="protein sequence ID" value="KAF2860903.1"/>
    <property type="molecule type" value="Genomic_DNA"/>
</dbReference>
<keyword evidence="2" id="KW-1185">Reference proteome</keyword>
<protein>
    <submittedName>
        <fullName evidence="1">Uncharacterized protein</fullName>
    </submittedName>
</protein>
<accession>A0A6A7C0I8</accession>
<evidence type="ECO:0000313" key="2">
    <source>
        <dbReference type="Proteomes" id="UP000799421"/>
    </source>
</evidence>
<proteinExistence type="predicted"/>
<sequence>MPKSEPGVRSDEYFLIHAKRILGLRKARHFAECERDAESISSLIRRQSFDWLPTQRQWDSA</sequence>
<gene>
    <name evidence="1" type="ORF">K470DRAFT_257455</name>
</gene>
<reference evidence="1" key="1">
    <citation type="journal article" date="2020" name="Stud. Mycol.">
        <title>101 Dothideomycetes genomes: a test case for predicting lifestyles and emergence of pathogens.</title>
        <authorList>
            <person name="Haridas S."/>
            <person name="Albert R."/>
            <person name="Binder M."/>
            <person name="Bloem J."/>
            <person name="Labutti K."/>
            <person name="Salamov A."/>
            <person name="Andreopoulos B."/>
            <person name="Baker S."/>
            <person name="Barry K."/>
            <person name="Bills G."/>
            <person name="Bluhm B."/>
            <person name="Cannon C."/>
            <person name="Castanera R."/>
            <person name="Culley D."/>
            <person name="Daum C."/>
            <person name="Ezra D."/>
            <person name="Gonzalez J."/>
            <person name="Henrissat B."/>
            <person name="Kuo A."/>
            <person name="Liang C."/>
            <person name="Lipzen A."/>
            <person name="Lutzoni F."/>
            <person name="Magnuson J."/>
            <person name="Mondo S."/>
            <person name="Nolan M."/>
            <person name="Ohm R."/>
            <person name="Pangilinan J."/>
            <person name="Park H.-J."/>
            <person name="Ramirez L."/>
            <person name="Alfaro M."/>
            <person name="Sun H."/>
            <person name="Tritt A."/>
            <person name="Yoshinaga Y."/>
            <person name="Zwiers L.-H."/>
            <person name="Turgeon B."/>
            <person name="Goodwin S."/>
            <person name="Spatafora J."/>
            <person name="Crous P."/>
            <person name="Grigoriev I."/>
        </authorList>
    </citation>
    <scope>NUCLEOTIDE SEQUENCE</scope>
    <source>
        <strain evidence="1">CBS 480.64</strain>
    </source>
</reference>
<dbReference type="Proteomes" id="UP000799421">
    <property type="component" value="Unassembled WGS sequence"/>
</dbReference>
<organism evidence="1 2">
    <name type="scientific">Piedraia hortae CBS 480.64</name>
    <dbReference type="NCBI Taxonomy" id="1314780"/>
    <lineage>
        <taxon>Eukaryota</taxon>
        <taxon>Fungi</taxon>
        <taxon>Dikarya</taxon>
        <taxon>Ascomycota</taxon>
        <taxon>Pezizomycotina</taxon>
        <taxon>Dothideomycetes</taxon>
        <taxon>Dothideomycetidae</taxon>
        <taxon>Capnodiales</taxon>
        <taxon>Piedraiaceae</taxon>
        <taxon>Piedraia</taxon>
    </lineage>
</organism>
<dbReference type="AlphaFoldDB" id="A0A6A7C0I8"/>
<name>A0A6A7C0I8_9PEZI</name>
<evidence type="ECO:0000313" key="1">
    <source>
        <dbReference type="EMBL" id="KAF2860903.1"/>
    </source>
</evidence>